<proteinExistence type="predicted"/>
<dbReference type="RefSeq" id="WP_376978803.1">
    <property type="nucleotide sequence ID" value="NZ_JBHSDQ010000007.1"/>
</dbReference>
<evidence type="ECO:0000313" key="1">
    <source>
        <dbReference type="EMBL" id="MFC4397578.1"/>
    </source>
</evidence>
<dbReference type="EMBL" id="JBHSDQ010000007">
    <property type="protein sequence ID" value="MFC4397578.1"/>
    <property type="molecule type" value="Genomic_DNA"/>
</dbReference>
<gene>
    <name evidence="1" type="ORF">ACFO0G_15870</name>
</gene>
<name>A0ABV8WQ62_9MICC</name>
<keyword evidence="2" id="KW-1185">Reference proteome</keyword>
<comment type="caution">
    <text evidence="1">The sequence shown here is derived from an EMBL/GenBank/DDBJ whole genome shotgun (WGS) entry which is preliminary data.</text>
</comment>
<organism evidence="1 2">
    <name type="scientific">Arthrobacter sedimenti</name>
    <dbReference type="NCBI Taxonomy" id="2694931"/>
    <lineage>
        <taxon>Bacteria</taxon>
        <taxon>Bacillati</taxon>
        <taxon>Actinomycetota</taxon>
        <taxon>Actinomycetes</taxon>
        <taxon>Micrococcales</taxon>
        <taxon>Micrococcaceae</taxon>
        <taxon>Arthrobacter</taxon>
    </lineage>
</organism>
<sequence length="206" mass="22677">MDRVLDALVNLDVPADIVRIEVRGALHHDTRADLVHIIRRVRRMGIRCRICVDLSQAELIESSALAGLRTDLNAIATNSLLGVPSATVELQLTPAAHDWAPENAASRQPLLMDDDVRELFPGGEFAGEFPQLPVMWIQELYGRPLTEYTDEELLQASDAVFALLDTPEAPDGADLLGRYNDIGLEILRRRQEPHAPFPAAEGQAAS</sequence>
<accession>A0ABV8WQ62</accession>
<reference evidence="2" key="1">
    <citation type="journal article" date="2019" name="Int. J. Syst. Evol. Microbiol.">
        <title>The Global Catalogue of Microorganisms (GCM) 10K type strain sequencing project: providing services to taxonomists for standard genome sequencing and annotation.</title>
        <authorList>
            <consortium name="The Broad Institute Genomics Platform"/>
            <consortium name="The Broad Institute Genome Sequencing Center for Infectious Disease"/>
            <person name="Wu L."/>
            <person name="Ma J."/>
        </authorList>
    </citation>
    <scope>NUCLEOTIDE SEQUENCE [LARGE SCALE GENOMIC DNA]</scope>
    <source>
        <strain evidence="2">PJ61</strain>
    </source>
</reference>
<protein>
    <recommendedName>
        <fullName evidence="3">EAL domain-containing protein</fullName>
    </recommendedName>
</protein>
<dbReference type="Proteomes" id="UP001595778">
    <property type="component" value="Unassembled WGS sequence"/>
</dbReference>
<evidence type="ECO:0008006" key="3">
    <source>
        <dbReference type="Google" id="ProtNLM"/>
    </source>
</evidence>
<evidence type="ECO:0000313" key="2">
    <source>
        <dbReference type="Proteomes" id="UP001595778"/>
    </source>
</evidence>